<dbReference type="GO" id="GO:0031901">
    <property type="term" value="C:early endosome membrane"/>
    <property type="evidence" value="ECO:0007669"/>
    <property type="project" value="TreeGrafter"/>
</dbReference>
<accession>A0A7R8CU68</accession>
<reference evidence="1" key="1">
    <citation type="submission" date="2021-02" db="EMBL/GenBank/DDBJ databases">
        <authorList>
            <person name="Bekaert M."/>
        </authorList>
    </citation>
    <scope>NUCLEOTIDE SEQUENCE</scope>
    <source>
        <strain evidence="1">IoA-00</strain>
    </source>
</reference>
<gene>
    <name evidence="1" type="ORF">LSAA_7889</name>
</gene>
<organism evidence="1 2">
    <name type="scientific">Lepeophtheirus salmonis</name>
    <name type="common">Salmon louse</name>
    <name type="synonym">Caligus salmonis</name>
    <dbReference type="NCBI Taxonomy" id="72036"/>
    <lineage>
        <taxon>Eukaryota</taxon>
        <taxon>Metazoa</taxon>
        <taxon>Ecdysozoa</taxon>
        <taxon>Arthropoda</taxon>
        <taxon>Crustacea</taxon>
        <taxon>Multicrustacea</taxon>
        <taxon>Hexanauplia</taxon>
        <taxon>Copepoda</taxon>
        <taxon>Siphonostomatoida</taxon>
        <taxon>Caligidae</taxon>
        <taxon>Lepeophtheirus</taxon>
    </lineage>
</organism>
<dbReference type="Proteomes" id="UP000675881">
    <property type="component" value="Chromosome 3"/>
</dbReference>
<dbReference type="AlphaFoldDB" id="A0A7R8CU68"/>
<dbReference type="InterPro" id="IPR051118">
    <property type="entry name" value="LST-2"/>
</dbReference>
<evidence type="ECO:0000313" key="1">
    <source>
        <dbReference type="EMBL" id="CAF2895733.1"/>
    </source>
</evidence>
<evidence type="ECO:0000313" key="2">
    <source>
        <dbReference type="Proteomes" id="UP000675881"/>
    </source>
</evidence>
<dbReference type="PANTHER" id="PTHR46465:SF2">
    <property type="entry name" value="LATERAL SIGNALING TARGET PROTEIN 2 HOMOLOG"/>
    <property type="match status" value="1"/>
</dbReference>
<dbReference type="PANTHER" id="PTHR46465">
    <property type="entry name" value="LATERAL SIGNALING TARGET PROTEIN 2 HOMOLOG"/>
    <property type="match status" value="1"/>
</dbReference>
<dbReference type="EMBL" id="HG994582">
    <property type="protein sequence ID" value="CAF2895733.1"/>
    <property type="molecule type" value="Genomic_DNA"/>
</dbReference>
<protein>
    <submittedName>
        <fullName evidence="1">Lateral signaling target protein 2,Lateral signaling target protein 2 homolog</fullName>
    </submittedName>
</protein>
<name>A0A7R8CU68_LEPSM</name>
<proteinExistence type="predicted"/>
<keyword evidence="2" id="KW-1185">Reference proteome</keyword>
<dbReference type="OrthoDB" id="20035at2759"/>
<sequence>MHLNKYSHIRSSFNYSYLHCRKDGLLNGFKMNYIREFLYRPKRSDRSLMARFFFADEALNAVAAELDSFDGRKDPERCAALVHKLRGCQDNLLGICGAMLEQLEPGCREAIREFRANLWVLIDLNSYFETDDLNQQESESEAMRPLAKAVTKSLERVRSLLREQCLRPNPEYTEKIRENLKIFDRLFSEFEFKYVQCMVHVKTIKET</sequence>